<evidence type="ECO:0000313" key="2">
    <source>
        <dbReference type="Proteomes" id="UP000747542"/>
    </source>
</evidence>
<accession>A0A8J5N3N8</accession>
<keyword evidence="2" id="KW-1185">Reference proteome</keyword>
<gene>
    <name evidence="1" type="ORF">Hamer_G006890</name>
</gene>
<organism evidence="1 2">
    <name type="scientific">Homarus americanus</name>
    <name type="common">American lobster</name>
    <dbReference type="NCBI Taxonomy" id="6706"/>
    <lineage>
        <taxon>Eukaryota</taxon>
        <taxon>Metazoa</taxon>
        <taxon>Ecdysozoa</taxon>
        <taxon>Arthropoda</taxon>
        <taxon>Crustacea</taxon>
        <taxon>Multicrustacea</taxon>
        <taxon>Malacostraca</taxon>
        <taxon>Eumalacostraca</taxon>
        <taxon>Eucarida</taxon>
        <taxon>Decapoda</taxon>
        <taxon>Pleocyemata</taxon>
        <taxon>Astacidea</taxon>
        <taxon>Nephropoidea</taxon>
        <taxon>Nephropidae</taxon>
        <taxon>Homarus</taxon>
    </lineage>
</organism>
<feature type="non-terminal residue" evidence="1">
    <location>
        <position position="1"/>
    </location>
</feature>
<sequence length="204" mass="20167">DRPLYARAANHSFVSVSLGVGELDERNAVETESAGEGISTVKTKGCWEAKTTVGQRGSSDCVSSSNYWGSSKQGGVETVGTVWEGVGVEGRQSAVDGGEEAGVGGDFTIQVGVGGGFSTSCSGVKSSLEVSLSSSDFFSVFNRGAPSGTTTSGTSSAAAAAAAALKAASNSALACTTSSVSVTGTGTSMGRAAAQVAPTKARRT</sequence>
<evidence type="ECO:0000313" key="1">
    <source>
        <dbReference type="EMBL" id="KAG7172671.1"/>
    </source>
</evidence>
<dbReference type="Proteomes" id="UP000747542">
    <property type="component" value="Unassembled WGS sequence"/>
</dbReference>
<reference evidence="1" key="1">
    <citation type="journal article" date="2021" name="Sci. Adv.">
        <title>The American lobster genome reveals insights on longevity, neural, and immune adaptations.</title>
        <authorList>
            <person name="Polinski J.M."/>
            <person name="Zimin A.V."/>
            <person name="Clark K.F."/>
            <person name="Kohn A.B."/>
            <person name="Sadowski N."/>
            <person name="Timp W."/>
            <person name="Ptitsyn A."/>
            <person name="Khanna P."/>
            <person name="Romanova D.Y."/>
            <person name="Williams P."/>
            <person name="Greenwood S.J."/>
            <person name="Moroz L.L."/>
            <person name="Walt D.R."/>
            <person name="Bodnar A.G."/>
        </authorList>
    </citation>
    <scope>NUCLEOTIDE SEQUENCE</scope>
    <source>
        <strain evidence="1">GMGI-L3</strain>
    </source>
</reference>
<name>A0A8J5N3N8_HOMAM</name>
<comment type="caution">
    <text evidence="1">The sequence shown here is derived from an EMBL/GenBank/DDBJ whole genome shotgun (WGS) entry which is preliminary data.</text>
</comment>
<proteinExistence type="predicted"/>
<dbReference type="EMBL" id="JAHLQT010010484">
    <property type="protein sequence ID" value="KAG7172671.1"/>
    <property type="molecule type" value="Genomic_DNA"/>
</dbReference>
<protein>
    <submittedName>
        <fullName evidence="1">Uncharacterized protein</fullName>
    </submittedName>
</protein>
<dbReference type="AlphaFoldDB" id="A0A8J5N3N8"/>